<feature type="signal peptide" evidence="1">
    <location>
        <begin position="1"/>
        <end position="29"/>
    </location>
</feature>
<dbReference type="Pfam" id="PF05494">
    <property type="entry name" value="MlaC"/>
    <property type="match status" value="1"/>
</dbReference>
<name>A0AAN0VHB3_9RHOB</name>
<keyword evidence="3" id="KW-1185">Reference proteome</keyword>
<dbReference type="RefSeq" id="WP_044048787.1">
    <property type="nucleotide sequence ID" value="NZ_CP003984.1"/>
</dbReference>
<sequence>MPNLNKINIARRTVLSGLASCALAGPVFALDKRTATRLVDQLVGEINAAIDSGMSETKMIGRFERIFSDYADVNIIARSALGPAARSAKPAELEAYIASFRGYIARKYGKRFHEFIGGKIVVTGTTDRGKFFEVMTVTELRGSAPFDVAFRVSDRSGRNLFFDIIVEGISLLSSERVEIGALLDARKGNIAKLTRDLARLG</sequence>
<dbReference type="InterPro" id="IPR008869">
    <property type="entry name" value="MlaC/ttg2D"/>
</dbReference>
<dbReference type="EMBL" id="CP003984">
    <property type="protein sequence ID" value="AII85915.1"/>
    <property type="molecule type" value="Genomic_DNA"/>
</dbReference>
<dbReference type="PANTHER" id="PTHR36573:SF1">
    <property type="entry name" value="INTERMEMBRANE PHOSPHOLIPID TRANSPORT SYSTEM BINDING PROTEIN MLAC"/>
    <property type="match status" value="1"/>
</dbReference>
<evidence type="ECO:0000256" key="1">
    <source>
        <dbReference type="SAM" id="SignalP"/>
    </source>
</evidence>
<gene>
    <name evidence="2" type="ORF">RCA23_c03530</name>
</gene>
<keyword evidence="1" id="KW-0732">Signal</keyword>
<reference evidence="2 3" key="1">
    <citation type="journal article" date="2014" name="ISME J.">
        <title>Adaptation of an abundant Roseobacter RCA organism to pelagic systems revealed by genomic and transcriptomic analyses.</title>
        <authorList>
            <person name="Voget S."/>
            <person name="Wemheuer B."/>
            <person name="Brinkhoff T."/>
            <person name="Vollmers J."/>
            <person name="Dietrich S."/>
            <person name="Giebel H.A."/>
            <person name="Beardsley C."/>
            <person name="Sardemann C."/>
            <person name="Bakenhus I."/>
            <person name="Billerbeck S."/>
            <person name="Daniel R."/>
            <person name="Simon M."/>
        </authorList>
    </citation>
    <scope>NUCLEOTIDE SEQUENCE [LARGE SCALE GENOMIC DNA]</scope>
    <source>
        <strain evidence="2 3">RCA23</strain>
    </source>
</reference>
<evidence type="ECO:0000313" key="3">
    <source>
        <dbReference type="Proteomes" id="UP000028680"/>
    </source>
</evidence>
<dbReference type="Gene3D" id="3.10.450.710">
    <property type="entry name" value="Tgt2/MlaC"/>
    <property type="match status" value="1"/>
</dbReference>
<protein>
    <submittedName>
        <fullName evidence="2">Toluene tolerance protein</fullName>
    </submittedName>
</protein>
<organism evidence="2 3">
    <name type="scientific">Planktomarina temperata RCA23</name>
    <dbReference type="NCBI Taxonomy" id="666509"/>
    <lineage>
        <taxon>Bacteria</taxon>
        <taxon>Pseudomonadati</taxon>
        <taxon>Pseudomonadota</taxon>
        <taxon>Alphaproteobacteria</taxon>
        <taxon>Rhodobacterales</taxon>
        <taxon>Paracoccaceae</taxon>
        <taxon>Planktomarina</taxon>
    </lineage>
</organism>
<dbReference type="AlphaFoldDB" id="A0AAN0VHB3"/>
<evidence type="ECO:0000313" key="2">
    <source>
        <dbReference type="EMBL" id="AII85915.1"/>
    </source>
</evidence>
<accession>A0AAN0VHB3</accession>
<dbReference type="KEGG" id="ptp:RCA23_c03530"/>
<feature type="chain" id="PRO_5042985659" evidence="1">
    <location>
        <begin position="30"/>
        <end position="201"/>
    </location>
</feature>
<dbReference type="PANTHER" id="PTHR36573">
    <property type="entry name" value="INTERMEMBRANE PHOSPHOLIPID TRANSPORT SYSTEM BINDING PROTEIN MLAC"/>
    <property type="match status" value="1"/>
</dbReference>
<dbReference type="Proteomes" id="UP000028680">
    <property type="component" value="Chromosome"/>
</dbReference>
<dbReference type="InterPro" id="IPR042245">
    <property type="entry name" value="Tgt2/MlaC_sf"/>
</dbReference>
<proteinExistence type="predicted"/>